<dbReference type="SMART" id="SM00488">
    <property type="entry name" value="DEXDc2"/>
    <property type="match status" value="1"/>
</dbReference>
<evidence type="ECO:0000256" key="7">
    <source>
        <dbReference type="ARBA" id="ARBA00022763"/>
    </source>
</evidence>
<evidence type="ECO:0000256" key="17">
    <source>
        <dbReference type="ARBA" id="ARBA00023242"/>
    </source>
</evidence>
<comment type="cofactor">
    <cofactor evidence="1">
        <name>[4Fe-4S] cluster</name>
        <dbReference type="ChEBI" id="CHEBI:49883"/>
    </cofactor>
</comment>
<evidence type="ECO:0000256" key="4">
    <source>
        <dbReference type="ARBA" id="ARBA00022485"/>
    </source>
</evidence>
<dbReference type="GO" id="GO:0003677">
    <property type="term" value="F:DNA binding"/>
    <property type="evidence" value="ECO:0007669"/>
    <property type="project" value="UniProtKB-KW"/>
</dbReference>
<sequence>MSTIVLPRPIPSGHTRATTPTLTLENINASPADFSGGRHLPICPPGPKPAEKPDTPPSSPPLKEASLQPRSLLFPPDTKSRSVGNLTIYELDAAGVASALDHIARQPLPDPSLVFPWFHGLHPYNHIQQAFFIARRRNLRKTPKCLRGITIVKAGGDLSCARLKGAIAPEEFLAQSPTTGTVFREIDPKEGFSVRNFQIQAAKSAMVSDIIVYGEDESEVYKLAQDVATAQRTWRETHEEKGQEIPLYNTFVCVGQFSEFEEKHSDIVAVNSRGHMTGKVIDFFHQERIEMCSMTRASEIDHNVWLGPTPDPTIDPSLLAEDDKFDILIECSDLGRLNVAALQAIAEDTSVGGQPIHLEFPSSGSIMPPTWSQVEADGILETCKWIYNLSYGIVPSKSSTNDTDAEGDSPMPFDSTAQESRERKILIHCTDGYTESTLLGLAYFTYATGLPVPTAWLDLHLSKRRNFFAYPSDVALLASIAPRLLSESPVHVDKSLSEITELAKEEPEWIKNMDGSLPSRVTDYMYLGNLGHANNPELLRQLGIRQILSVGETATWKDGEFDNWGKENVMIVQRVQDNGVDPLTDEFERCLEFIDRGKAKKTATLVHCRVGVSRSATICIAEVMRTMGLSFPRAYCFVRARRLNVIIQPHLRFSYELLKWEEKLRRSTLGEGRFKRELEWPDIAREGFAGFVSLPKDISRAICVCPAVPLALECILLTPYGLKATCAISRVRSLMENKPCTMSEIEKALAELKALMKYREEQLGHKEEFRGLGLTSRKNLCLHPSVKREKSGAVVDARCRSLTAGFVKEKKERGEDVPVCVYHDNLTTSFRMVYGRWMVSCDTAKSTNSVHTLPRDMSFCNVIIYSYHYLLDPKIAERVSKELSKDCIVVFDEAHNIDNVCIESLSTDITEDSLRKATRGAQNLENKIMEMKDSDADKLKNEYAKLVEGLRDAEEAREEDAFMSNPALPDDLLKEAVPGNIRRAEHFVAFLKRFVEYLKTRMKVRQVISETPPSFLAHLKEYTYIEKKPLRFCAERLTSLVRTLELTNIEDYQPLQEVATFATLVATYEKGFLLILEPFESDTAEVPNPVLHFTCLDAAIAIKPVFDRFSSVIITSGTISPLEMYPKMLGFTTVVQESYSMTLARRSFLPMIVTRGSDQVAISSGFQVRNEPSVVRNYGNLLTEFSKLTPDGMVVFFPSYLYMESIISMWQGMGILDEVWKYKLILVETPDAQETSLALETYRTACCNGRGAILLCVARGKVSEGIDFDHQYGRTVLCIGVPFQYTESRILKARLEFLRETYRIRENDFLSFDAMRHAAQCLGRVLRGKDDYGIMVLADRRFLKKRNQLPKWINQALLDSEINLSIDMAASSAKKFLRGMAQPFKPSDQEGISTWSLKDLEKFKEKQEEESIRALQEAELAGQNDLLDTARQGNEQNVAMEDEYGFDDDELEASMMALDGQ</sequence>
<organism evidence="25 26">
    <name type="scientific">Cudoniella acicularis</name>
    <dbReference type="NCBI Taxonomy" id="354080"/>
    <lineage>
        <taxon>Eukaryota</taxon>
        <taxon>Fungi</taxon>
        <taxon>Dikarya</taxon>
        <taxon>Ascomycota</taxon>
        <taxon>Pezizomycotina</taxon>
        <taxon>Leotiomycetes</taxon>
        <taxon>Helotiales</taxon>
        <taxon>Tricladiaceae</taxon>
        <taxon>Cudoniella</taxon>
    </lineage>
</organism>
<comment type="subcellular location">
    <subcellularLocation>
        <location evidence="2">Nucleus</location>
    </subcellularLocation>
</comment>
<dbReference type="InterPro" id="IPR014013">
    <property type="entry name" value="Helic_SF1/SF2_ATP-bd_DinG/Rad3"/>
</dbReference>
<evidence type="ECO:0000256" key="14">
    <source>
        <dbReference type="ARBA" id="ARBA00023125"/>
    </source>
</evidence>
<dbReference type="InterPro" id="IPR016130">
    <property type="entry name" value="Tyr_Pase_AS"/>
</dbReference>
<gene>
    <name evidence="25" type="ORF">G7Y89_g12592</name>
</gene>
<dbReference type="InterPro" id="IPR000387">
    <property type="entry name" value="Tyr_Pase_dom"/>
</dbReference>
<keyword evidence="17" id="KW-0539">Nucleus</keyword>
<comment type="caution">
    <text evidence="25">The sequence shown here is derived from an EMBL/GenBank/DDBJ whole genome shotgun (WGS) entry which is preliminary data.</text>
</comment>
<keyword evidence="13" id="KW-0411">Iron-sulfur</keyword>
<keyword evidence="5" id="KW-0479">Metal-binding</keyword>
<dbReference type="GO" id="GO:0043139">
    <property type="term" value="F:5'-3' DNA helicase activity"/>
    <property type="evidence" value="ECO:0007669"/>
    <property type="project" value="UniProtKB-EC"/>
</dbReference>
<keyword evidence="8" id="KW-0378">Hydrolase</keyword>
<feature type="region of interest" description="Disordered" evidence="21">
    <location>
        <begin position="28"/>
        <end position="78"/>
    </location>
</feature>
<evidence type="ECO:0000256" key="18">
    <source>
        <dbReference type="ARBA" id="ARBA00044969"/>
    </source>
</evidence>
<evidence type="ECO:0000259" key="24">
    <source>
        <dbReference type="PROSITE" id="PS51193"/>
    </source>
</evidence>
<keyword evidence="4" id="KW-0004">4Fe-4S</keyword>
<name>A0A8H4VZI1_9HELO</name>
<evidence type="ECO:0000313" key="26">
    <source>
        <dbReference type="Proteomes" id="UP000566819"/>
    </source>
</evidence>
<keyword evidence="10" id="KW-0067">ATP-binding</keyword>
<evidence type="ECO:0000256" key="11">
    <source>
        <dbReference type="ARBA" id="ARBA00022912"/>
    </source>
</evidence>
<dbReference type="PANTHER" id="PTHR47550:SF1">
    <property type="entry name" value="DUAL SPECIFICITY PROTEIN PHOSPHATASE PPS1"/>
    <property type="match status" value="1"/>
</dbReference>
<evidence type="ECO:0000256" key="10">
    <source>
        <dbReference type="ARBA" id="ARBA00022840"/>
    </source>
</evidence>
<evidence type="ECO:0000256" key="5">
    <source>
        <dbReference type="ARBA" id="ARBA00022723"/>
    </source>
</evidence>
<dbReference type="InterPro" id="IPR053239">
    <property type="entry name" value="Dual_spec_PTase"/>
</dbReference>
<dbReference type="PROSITE" id="PS50054">
    <property type="entry name" value="TYR_PHOSPHATASE_DUAL"/>
    <property type="match status" value="1"/>
</dbReference>
<evidence type="ECO:0000256" key="6">
    <source>
        <dbReference type="ARBA" id="ARBA00022741"/>
    </source>
</evidence>
<dbReference type="GO" id="GO:0008138">
    <property type="term" value="F:protein tyrosine/serine/threonine phosphatase activity"/>
    <property type="evidence" value="ECO:0007669"/>
    <property type="project" value="TreeGrafter"/>
</dbReference>
<keyword evidence="15" id="KW-0234">DNA repair</keyword>
<dbReference type="SUPFAM" id="SSF52799">
    <property type="entry name" value="(Phosphotyrosine protein) phosphatases II"/>
    <property type="match status" value="2"/>
</dbReference>
<evidence type="ECO:0000256" key="13">
    <source>
        <dbReference type="ARBA" id="ARBA00023014"/>
    </source>
</evidence>
<dbReference type="InterPro" id="IPR006554">
    <property type="entry name" value="Helicase-like_DEXD_c2"/>
</dbReference>
<evidence type="ECO:0000256" key="8">
    <source>
        <dbReference type="ARBA" id="ARBA00022801"/>
    </source>
</evidence>
<dbReference type="EMBL" id="JAAMPI010001343">
    <property type="protein sequence ID" value="KAF4625574.1"/>
    <property type="molecule type" value="Genomic_DNA"/>
</dbReference>
<comment type="catalytic activity">
    <reaction evidence="19">
        <text>ATP + H2O = ADP + phosphate + H(+)</text>
        <dbReference type="Rhea" id="RHEA:13065"/>
        <dbReference type="ChEBI" id="CHEBI:15377"/>
        <dbReference type="ChEBI" id="CHEBI:15378"/>
        <dbReference type="ChEBI" id="CHEBI:30616"/>
        <dbReference type="ChEBI" id="CHEBI:43474"/>
        <dbReference type="ChEBI" id="CHEBI:456216"/>
        <dbReference type="EC" id="5.6.2.3"/>
    </reaction>
</comment>
<dbReference type="InterPro" id="IPR006555">
    <property type="entry name" value="ATP-dep_Helicase_C"/>
</dbReference>
<keyword evidence="7" id="KW-0227">DNA damage</keyword>
<dbReference type="GO" id="GO:0051539">
    <property type="term" value="F:4 iron, 4 sulfur cluster binding"/>
    <property type="evidence" value="ECO:0007669"/>
    <property type="project" value="UniProtKB-KW"/>
</dbReference>
<keyword evidence="20" id="KW-0175">Coiled coil</keyword>
<dbReference type="Pfam" id="PF13307">
    <property type="entry name" value="Helicase_C_2"/>
    <property type="match status" value="1"/>
</dbReference>
<dbReference type="OrthoDB" id="272481at2759"/>
<feature type="domain" description="Helicase ATP-binding" evidence="24">
    <location>
        <begin position="677"/>
        <end position="954"/>
    </location>
</feature>
<dbReference type="PROSITE" id="PS00383">
    <property type="entry name" value="TYR_PHOSPHATASE_1"/>
    <property type="match status" value="1"/>
</dbReference>
<protein>
    <recommendedName>
        <fullName evidence="18">DNA 5'-3' helicase</fullName>
        <ecNumber evidence="18">5.6.2.3</ecNumber>
    </recommendedName>
</protein>
<reference evidence="25 26" key="1">
    <citation type="submission" date="2020-03" db="EMBL/GenBank/DDBJ databases">
        <title>Draft Genome Sequence of Cudoniella acicularis.</title>
        <authorList>
            <person name="Buettner E."/>
            <person name="Kellner H."/>
        </authorList>
    </citation>
    <scope>NUCLEOTIDE SEQUENCE [LARGE SCALE GENOMIC DNA]</scope>
    <source>
        <strain evidence="25 26">DSM 108380</strain>
    </source>
</reference>
<proteinExistence type="inferred from homology"/>
<dbReference type="Proteomes" id="UP000566819">
    <property type="component" value="Unassembled WGS sequence"/>
</dbReference>
<feature type="domain" description="Tyrosine-protein phosphatase" evidence="22">
    <location>
        <begin position="517"/>
        <end position="666"/>
    </location>
</feature>
<keyword evidence="9" id="KW-0347">Helicase</keyword>
<evidence type="ECO:0000313" key="25">
    <source>
        <dbReference type="EMBL" id="KAF4625574.1"/>
    </source>
</evidence>
<keyword evidence="26" id="KW-1185">Reference proteome</keyword>
<dbReference type="GO" id="GO:0005524">
    <property type="term" value="F:ATP binding"/>
    <property type="evidence" value="ECO:0007669"/>
    <property type="project" value="UniProtKB-KW"/>
</dbReference>
<dbReference type="Gene3D" id="3.90.190.10">
    <property type="entry name" value="Protein tyrosine phosphatase superfamily"/>
    <property type="match status" value="1"/>
</dbReference>
<evidence type="ECO:0000256" key="15">
    <source>
        <dbReference type="ARBA" id="ARBA00023204"/>
    </source>
</evidence>
<dbReference type="InterPro" id="IPR027417">
    <property type="entry name" value="P-loop_NTPase"/>
</dbReference>
<evidence type="ECO:0000256" key="9">
    <source>
        <dbReference type="ARBA" id="ARBA00022806"/>
    </source>
</evidence>
<feature type="coiled-coil region" evidence="20">
    <location>
        <begin position="914"/>
        <end position="956"/>
    </location>
</feature>
<evidence type="ECO:0000259" key="23">
    <source>
        <dbReference type="PROSITE" id="PS50056"/>
    </source>
</evidence>
<evidence type="ECO:0000256" key="20">
    <source>
        <dbReference type="SAM" id="Coils"/>
    </source>
</evidence>
<evidence type="ECO:0000256" key="3">
    <source>
        <dbReference type="ARBA" id="ARBA00009146"/>
    </source>
</evidence>
<dbReference type="GO" id="GO:0000112">
    <property type="term" value="C:nucleotide-excision repair factor 3 complex"/>
    <property type="evidence" value="ECO:0007669"/>
    <property type="project" value="UniProtKB-ARBA"/>
</dbReference>
<dbReference type="GO" id="GO:0016818">
    <property type="term" value="F:hydrolase activity, acting on acid anhydrides, in phosphorus-containing anhydrides"/>
    <property type="evidence" value="ECO:0007669"/>
    <property type="project" value="InterPro"/>
</dbReference>
<evidence type="ECO:0000256" key="1">
    <source>
        <dbReference type="ARBA" id="ARBA00001966"/>
    </source>
</evidence>
<dbReference type="EC" id="5.6.2.3" evidence="18"/>
<dbReference type="InterPro" id="IPR010614">
    <property type="entry name" value="RAD3-like_helicase_DEAD"/>
</dbReference>
<dbReference type="FunFam" id="3.90.190.10:FF:000110">
    <property type="entry name" value="PPS1p Protein phosphatase"/>
    <property type="match status" value="1"/>
</dbReference>
<dbReference type="FunFam" id="3.40.50.300:FF:000135">
    <property type="entry name" value="DNA repair helicase RAD3, putative"/>
    <property type="match status" value="1"/>
</dbReference>
<dbReference type="SMART" id="SM00195">
    <property type="entry name" value="DSPc"/>
    <property type="match status" value="1"/>
</dbReference>
<dbReference type="Pfam" id="PF00782">
    <property type="entry name" value="DSPc"/>
    <property type="match status" value="1"/>
</dbReference>
<keyword evidence="14" id="KW-0238">DNA-binding</keyword>
<evidence type="ECO:0000256" key="12">
    <source>
        <dbReference type="ARBA" id="ARBA00023004"/>
    </source>
</evidence>
<dbReference type="NCBIfam" id="TIGR00604">
    <property type="entry name" value="rad3"/>
    <property type="match status" value="1"/>
</dbReference>
<dbReference type="InterPro" id="IPR000340">
    <property type="entry name" value="Dual-sp_phosphatase_cat-dom"/>
</dbReference>
<dbReference type="InterPro" id="IPR020422">
    <property type="entry name" value="TYR_PHOSPHATASE_DUAL_dom"/>
</dbReference>
<dbReference type="GO" id="GO:0033260">
    <property type="term" value="P:nuclear DNA replication"/>
    <property type="evidence" value="ECO:0007669"/>
    <property type="project" value="TreeGrafter"/>
</dbReference>
<dbReference type="PRINTS" id="PR00852">
    <property type="entry name" value="XRODRMPGMNTD"/>
</dbReference>
<feature type="domain" description="Tyrosine specific protein phosphatases" evidence="23">
    <location>
        <begin position="585"/>
        <end position="653"/>
    </location>
</feature>
<dbReference type="Pfam" id="PF06733">
    <property type="entry name" value="DEAD_2"/>
    <property type="match status" value="1"/>
</dbReference>
<feature type="region of interest" description="Disordered" evidence="21">
    <location>
        <begin position="398"/>
        <end position="418"/>
    </location>
</feature>
<dbReference type="SMART" id="SM00491">
    <property type="entry name" value="HELICc2"/>
    <property type="match status" value="1"/>
</dbReference>
<evidence type="ECO:0000256" key="16">
    <source>
        <dbReference type="ARBA" id="ARBA00023235"/>
    </source>
</evidence>
<dbReference type="Pfam" id="PF06777">
    <property type="entry name" value="HBB"/>
    <property type="match status" value="1"/>
</dbReference>
<evidence type="ECO:0000259" key="22">
    <source>
        <dbReference type="PROSITE" id="PS50054"/>
    </source>
</evidence>
<keyword evidence="16" id="KW-0413">Isomerase</keyword>
<dbReference type="GO" id="GO:0006289">
    <property type="term" value="P:nucleotide-excision repair"/>
    <property type="evidence" value="ECO:0007669"/>
    <property type="project" value="InterPro"/>
</dbReference>
<dbReference type="GO" id="GO:0046872">
    <property type="term" value="F:metal ion binding"/>
    <property type="evidence" value="ECO:0007669"/>
    <property type="project" value="UniProtKB-KW"/>
</dbReference>
<dbReference type="Gene3D" id="1.10.275.40">
    <property type="match status" value="1"/>
</dbReference>
<dbReference type="CDD" id="cd18788">
    <property type="entry name" value="SF2_C_XPD"/>
    <property type="match status" value="1"/>
</dbReference>
<comment type="similarity">
    <text evidence="3">Belongs to the helicase family. RAD3/XPD subfamily.</text>
</comment>
<keyword evidence="6" id="KW-0547">Nucleotide-binding</keyword>
<dbReference type="InterPro" id="IPR001945">
    <property type="entry name" value="RAD3/XPD"/>
</dbReference>
<dbReference type="PROSITE" id="PS50056">
    <property type="entry name" value="TYR_PHOSPHATASE_2"/>
    <property type="match status" value="1"/>
</dbReference>
<dbReference type="PROSITE" id="PS51193">
    <property type="entry name" value="HELICASE_ATP_BIND_2"/>
    <property type="match status" value="1"/>
</dbReference>
<evidence type="ECO:0000256" key="21">
    <source>
        <dbReference type="SAM" id="MobiDB-lite"/>
    </source>
</evidence>
<keyword evidence="12" id="KW-0408">Iron</keyword>
<evidence type="ECO:0000256" key="19">
    <source>
        <dbReference type="ARBA" id="ARBA00048954"/>
    </source>
</evidence>
<accession>A0A8H4VZI1</accession>
<evidence type="ECO:0000256" key="2">
    <source>
        <dbReference type="ARBA" id="ARBA00004123"/>
    </source>
</evidence>
<dbReference type="PANTHER" id="PTHR47550">
    <property type="entry name" value="DUAL SPECIFICITY PROTEIN PHOSPHATASE PPS1"/>
    <property type="match status" value="1"/>
</dbReference>
<dbReference type="InterPro" id="IPR013020">
    <property type="entry name" value="Rad3/Chl1-like"/>
</dbReference>
<dbReference type="InterPro" id="IPR029021">
    <property type="entry name" value="Prot-tyrosine_phosphatase-like"/>
</dbReference>
<dbReference type="FunFam" id="3.40.50.300:FF:000128">
    <property type="entry name" value="Putative DNA repair helicase RAD3"/>
    <property type="match status" value="1"/>
</dbReference>
<dbReference type="InterPro" id="IPR010643">
    <property type="entry name" value="HBB"/>
</dbReference>
<dbReference type="Gene3D" id="3.40.50.300">
    <property type="entry name" value="P-loop containing nucleotide triphosphate hydrolases"/>
    <property type="match status" value="3"/>
</dbReference>
<keyword evidence="11" id="KW-0904">Protein phosphatase</keyword>